<feature type="transmembrane region" description="Helical" evidence="2">
    <location>
        <begin position="280"/>
        <end position="308"/>
    </location>
</feature>
<name>A0ABT5X768_9EURY</name>
<feature type="compositionally biased region" description="Basic and acidic residues" evidence="1">
    <location>
        <begin position="165"/>
        <end position="176"/>
    </location>
</feature>
<dbReference type="Gene3D" id="1.25.40.10">
    <property type="entry name" value="Tetratricopeptide repeat domain"/>
    <property type="match status" value="2"/>
</dbReference>
<feature type="compositionally biased region" description="Basic and acidic residues" evidence="1">
    <location>
        <begin position="1307"/>
        <end position="1317"/>
    </location>
</feature>
<gene>
    <name evidence="3" type="ORF">P0O15_05015</name>
</gene>
<keyword evidence="2" id="KW-0812">Transmembrane</keyword>
<feature type="region of interest" description="Disordered" evidence="1">
    <location>
        <begin position="1289"/>
        <end position="1334"/>
    </location>
</feature>
<dbReference type="SUPFAM" id="SSF48452">
    <property type="entry name" value="TPR-like"/>
    <property type="match status" value="1"/>
</dbReference>
<dbReference type="InterPro" id="IPR011990">
    <property type="entry name" value="TPR-like_helical_dom_sf"/>
</dbReference>
<sequence>MLRSDMGKTIITLLVLSVLLSSLFSSLSLHYQLDPLELDNKVQKISNYSISLPPDERQTLELIKIYTSKAYFCQQFSNESLFQKLLLNETVYNNAFNQEPNFITVFSIQQLFDTNISRWIIKNPSSIKGNSSDFTEENLKIALEKCDELNNLTKHSQDDSADGSDENRDDTADGSIKKEINSNETLEKIKNNYTIKALFYLSLATQNQSIKRQILQEIHSRSKDDFFASIEKDQIIKIISENNTLQNVILASIYDNESMRNVAISVMMQEPKSPIKLESYYFYSAAFIWHYWKGLIFLWIILVSLLWLRKVGKGIVVVDFADETKENAEKPTTAQGISSLLVVKLNRLNRLYHQVDEARQVSSMAMMEQKLGSAIKVEEGDLSTNIFTEDSSLTMGPLSIPGNVINSLIDRLAGRPKIYGSLHKEGDREILTARISTRGRTLSWIVDGQEQLLPAASDLSDPKHKPAKRTRDDMVVELACRIFTDLTFDEAKMVPWKATWHFTQGLRKYRENLRAKNNNKPMLEDAARSFHRALQEDDDYPWAHYNLAVVYIEIANLENISSDKKKEYLDSARQTLCSSIERYPKNWQSYYALALVSYEIGHIDDNIREYCDEATKLCFDYVGLALSYNLKGRITKEEDKKRLASYYALLSLIKAEFQGEDTEIEKYIFCRSLREYYLEIPSIFKEICIHSTCNKTQDKNTRKAPSEEGDELLIQKLLEEANDLVKKGDLDIARSRLDMCIAIQHKKTQEESLIQKLLEESKDLIKKEDLIGARSRLDECIAIQRKKNQEESSSLRLIKEAKQLIENNDFIRARSKLETAGLLDEYPQGNWEIPWLMARSYLLELPHATNDLREDLLKRAHQQMIRALSSCRDADMNVDGREENEIKCLGGMGWICILQKKYSEAISHLLVAKSLAKKRDDVKFKSFVPCIGFLLGLAYLRSKMYHQSEQEFRDFLAFEDLKAIDSYLVNTNPLINGYASDRDKLYNLCKQGSCLTDICVDPGGFKVSSTGLLYTLTNLYLVTMLIERDVNFAKAEDILSKLDIIMKNFIKEDKNRRIAQSHLEHCWGWLYLRRSILEASPQNAQKKREFTFDKLDLKETKLDRVSIVGGEISSEISWKDKVVWLENATISNSTLNGFKVNEIYIAEAIIKHATIKKARVEDIEYYLIEDGNNNPELYTHFLGFSAKELSHLALNPKRVVLEDVEFESATVNSIKIKAFTVDLAIEHLQKSLDDYANPHAYLHLAQAYELQMEREKDEAKKAHLRQKALNACQHAIELDRFREHAEHTEDLKKRLGESPAAIVPPPVKEEKEGKAGVKETGTSGSSGDAGKKNQ</sequence>
<keyword evidence="2" id="KW-1133">Transmembrane helix</keyword>
<comment type="caution">
    <text evidence="3">The sequence shown here is derived from an EMBL/GenBank/DDBJ whole genome shotgun (WGS) entry which is preliminary data.</text>
</comment>
<evidence type="ECO:0000313" key="3">
    <source>
        <dbReference type="EMBL" id="MDF0590536.1"/>
    </source>
</evidence>
<proteinExistence type="predicted"/>
<reference evidence="3 4" key="1">
    <citation type="submission" date="2023-03" db="EMBL/GenBank/DDBJ databases">
        <title>WGS of Methanotrichaceae archaeon Mx.</title>
        <authorList>
            <person name="Sorokin D.Y."/>
            <person name="Merkel A.Y."/>
        </authorList>
    </citation>
    <scope>NUCLEOTIDE SEQUENCE [LARGE SCALE GENOMIC DNA]</scope>
    <source>
        <strain evidence="3 4">Mx</strain>
    </source>
</reference>
<evidence type="ECO:0000256" key="1">
    <source>
        <dbReference type="SAM" id="MobiDB-lite"/>
    </source>
</evidence>
<evidence type="ECO:0008006" key="5">
    <source>
        <dbReference type="Google" id="ProtNLM"/>
    </source>
</evidence>
<accession>A0ABT5X768</accession>
<dbReference type="Proteomes" id="UP001220010">
    <property type="component" value="Unassembled WGS sequence"/>
</dbReference>
<evidence type="ECO:0000313" key="4">
    <source>
        <dbReference type="Proteomes" id="UP001220010"/>
    </source>
</evidence>
<organism evidence="3 4">
    <name type="scientific">Candidatus Methanocrinis natronophilus</name>
    <dbReference type="NCBI Taxonomy" id="3033396"/>
    <lineage>
        <taxon>Archaea</taxon>
        <taxon>Methanobacteriati</taxon>
        <taxon>Methanobacteriota</taxon>
        <taxon>Stenosarchaea group</taxon>
        <taxon>Methanomicrobia</taxon>
        <taxon>Methanotrichales</taxon>
        <taxon>Methanotrichaceae</taxon>
        <taxon>Methanocrinis</taxon>
    </lineage>
</organism>
<protein>
    <recommendedName>
        <fullName evidence="5">Tetratricopeptide repeat protein</fullName>
    </recommendedName>
</protein>
<keyword evidence="2" id="KW-0472">Membrane</keyword>
<dbReference type="EMBL" id="JARFPK010000014">
    <property type="protein sequence ID" value="MDF0590536.1"/>
    <property type="molecule type" value="Genomic_DNA"/>
</dbReference>
<keyword evidence="4" id="KW-1185">Reference proteome</keyword>
<evidence type="ECO:0000256" key="2">
    <source>
        <dbReference type="SAM" id="Phobius"/>
    </source>
</evidence>
<dbReference type="RefSeq" id="WP_316966283.1">
    <property type="nucleotide sequence ID" value="NZ_JARFPK010000014.1"/>
</dbReference>
<feature type="region of interest" description="Disordered" evidence="1">
    <location>
        <begin position="154"/>
        <end position="176"/>
    </location>
</feature>